<dbReference type="GO" id="GO:0015074">
    <property type="term" value="P:DNA integration"/>
    <property type="evidence" value="ECO:0007669"/>
    <property type="project" value="InterPro"/>
</dbReference>
<dbReference type="Pfam" id="PF13683">
    <property type="entry name" value="rve_3"/>
    <property type="match status" value="1"/>
</dbReference>
<reference evidence="2 3" key="1">
    <citation type="submission" date="2015-02" db="EMBL/GenBank/DDBJ databases">
        <title>Draft genome sequences of ten Microbacterium spp. with emphasis on heavy metal contaminated environments.</title>
        <authorList>
            <person name="Corretto E."/>
        </authorList>
    </citation>
    <scope>NUCLEOTIDE SEQUENCE [LARGE SCALE GENOMIC DNA]</scope>
    <source>
        <strain evidence="2 3">SA35</strain>
    </source>
</reference>
<dbReference type="SUPFAM" id="SSF53098">
    <property type="entry name" value="Ribonuclease H-like"/>
    <property type="match status" value="1"/>
</dbReference>
<dbReference type="PATRIC" id="fig|273678.4.peg.718"/>
<dbReference type="Proteomes" id="UP000033900">
    <property type="component" value="Unassembled WGS sequence"/>
</dbReference>
<evidence type="ECO:0000259" key="1">
    <source>
        <dbReference type="PROSITE" id="PS50994"/>
    </source>
</evidence>
<keyword evidence="3" id="KW-1185">Reference proteome</keyword>
<feature type="domain" description="Integrase catalytic" evidence="1">
    <location>
        <begin position="1"/>
        <end position="139"/>
    </location>
</feature>
<dbReference type="PROSITE" id="PS50994">
    <property type="entry name" value="INTEGRASE"/>
    <property type="match status" value="1"/>
</dbReference>
<dbReference type="AlphaFoldDB" id="A0A0M2HXD7"/>
<organism evidence="2 3">
    <name type="scientific">Microbacterium hydrocarbonoxydans</name>
    <dbReference type="NCBI Taxonomy" id="273678"/>
    <lineage>
        <taxon>Bacteria</taxon>
        <taxon>Bacillati</taxon>
        <taxon>Actinomycetota</taxon>
        <taxon>Actinomycetes</taxon>
        <taxon>Micrococcales</taxon>
        <taxon>Microbacteriaceae</taxon>
        <taxon>Microbacterium</taxon>
    </lineage>
</organism>
<comment type="caution">
    <text evidence="2">The sequence shown here is derived from an EMBL/GenBank/DDBJ whole genome shotgun (WGS) entry which is preliminary data.</text>
</comment>
<name>A0A0M2HXD7_9MICO</name>
<evidence type="ECO:0000313" key="3">
    <source>
        <dbReference type="Proteomes" id="UP000033900"/>
    </source>
</evidence>
<dbReference type="Gene3D" id="3.30.420.10">
    <property type="entry name" value="Ribonuclease H-like superfamily/Ribonuclease H"/>
    <property type="match status" value="1"/>
</dbReference>
<dbReference type="EMBL" id="JYJB01000005">
    <property type="protein sequence ID" value="KJL49094.1"/>
    <property type="molecule type" value="Genomic_DNA"/>
</dbReference>
<proteinExistence type="predicted"/>
<dbReference type="InterPro" id="IPR001584">
    <property type="entry name" value="Integrase_cat-core"/>
</dbReference>
<sequence>MLHLSAHRRVTGRIVTDTFTATAAEHGYPAATLTDNGMVYTTRLARGGRGRGDGAGNDFEMLLATLGITQKNGKPFKPTAQGKIERFWQTLKKHLGAHPAATLAELQDTLDAFRDYYNTIRPHRALGRRAPAFAYQLIPKATPAPPSDPNIWRVRYDTIDNDGKITLRHTGKLLHLGIGRAHARTEIICLVHNDDATIITQTTGELLAEFTLNPEKNYQRKND</sequence>
<protein>
    <submittedName>
        <fullName evidence="2">Integrase core domain protein</fullName>
    </submittedName>
</protein>
<dbReference type="GO" id="GO:0003676">
    <property type="term" value="F:nucleic acid binding"/>
    <property type="evidence" value="ECO:0007669"/>
    <property type="project" value="InterPro"/>
</dbReference>
<dbReference type="STRING" id="273678.RS84_00724"/>
<gene>
    <name evidence="2" type="ORF">RS84_00724</name>
</gene>
<dbReference type="InterPro" id="IPR012337">
    <property type="entry name" value="RNaseH-like_sf"/>
</dbReference>
<accession>A0A0M2HXD7</accession>
<dbReference type="InterPro" id="IPR036397">
    <property type="entry name" value="RNaseH_sf"/>
</dbReference>
<evidence type="ECO:0000313" key="2">
    <source>
        <dbReference type="EMBL" id="KJL49094.1"/>
    </source>
</evidence>